<dbReference type="InterPro" id="IPR039261">
    <property type="entry name" value="FNR_nucleotide-bd"/>
</dbReference>
<dbReference type="STRING" id="1045558.SAMN05216175_1277"/>
<dbReference type="CDD" id="cd06193">
    <property type="entry name" value="siderophore_interacting"/>
    <property type="match status" value="1"/>
</dbReference>
<dbReference type="Gene3D" id="3.40.50.80">
    <property type="entry name" value="Nucleotide-binding domain of ferredoxin-NADP reductase (FNR) module"/>
    <property type="match status" value="1"/>
</dbReference>
<keyword evidence="4" id="KW-1185">Reference proteome</keyword>
<dbReference type="InterPro" id="IPR007037">
    <property type="entry name" value="SIP_rossman_dom"/>
</dbReference>
<dbReference type="InterPro" id="IPR017927">
    <property type="entry name" value="FAD-bd_FR_type"/>
</dbReference>
<evidence type="ECO:0000256" key="1">
    <source>
        <dbReference type="ARBA" id="ARBA00035644"/>
    </source>
</evidence>
<dbReference type="PANTHER" id="PTHR30157">
    <property type="entry name" value="FERRIC REDUCTASE, NADPH-DEPENDENT"/>
    <property type="match status" value="1"/>
</dbReference>
<dbReference type="OrthoDB" id="9814826at2"/>
<evidence type="ECO:0000259" key="2">
    <source>
        <dbReference type="PROSITE" id="PS51384"/>
    </source>
</evidence>
<organism evidence="3 4">
    <name type="scientific">Neptunomonas qingdaonensis</name>
    <dbReference type="NCBI Taxonomy" id="1045558"/>
    <lineage>
        <taxon>Bacteria</taxon>
        <taxon>Pseudomonadati</taxon>
        <taxon>Pseudomonadota</taxon>
        <taxon>Gammaproteobacteria</taxon>
        <taxon>Oceanospirillales</taxon>
        <taxon>Oceanospirillaceae</taxon>
        <taxon>Neptunomonas</taxon>
    </lineage>
</organism>
<dbReference type="Proteomes" id="UP000198623">
    <property type="component" value="Unassembled WGS sequence"/>
</dbReference>
<gene>
    <name evidence="3" type="ORF">SAMN05216175_1277</name>
</gene>
<dbReference type="SUPFAM" id="SSF63380">
    <property type="entry name" value="Riboflavin synthase domain-like"/>
    <property type="match status" value="1"/>
</dbReference>
<dbReference type="InterPro" id="IPR013113">
    <property type="entry name" value="SIP_FAD-bd"/>
</dbReference>
<evidence type="ECO:0000313" key="3">
    <source>
        <dbReference type="EMBL" id="SFH00031.1"/>
    </source>
</evidence>
<sequence>MINKLKNVAAKRSAKVLTVVASKQLTKNMLRLTLQGKELASFPDDTEGAYFKFAFDNAGAEKPVMRTYTVAKFRRDQHEIDVDFMMHSSADGIVDGVALPWAIQAKAGDKVSIFGPGPARFINAEADWFLLAADMTALPALIANLAILPPDATGYLVVEILSDEDRQPLLVPKNMEVIWVVNPHAGSDASPLYDAIRQLPWPDGQVAIWTACEFKTMKRIRKYYAEDKAVAKSHLYISSYWKQGLKEEEHKAAKQVDEA</sequence>
<reference evidence="4" key="1">
    <citation type="submission" date="2016-10" db="EMBL/GenBank/DDBJ databases">
        <authorList>
            <person name="Varghese N."/>
            <person name="Submissions S."/>
        </authorList>
    </citation>
    <scope>NUCLEOTIDE SEQUENCE [LARGE SCALE GENOMIC DNA]</scope>
    <source>
        <strain evidence="4">CGMCC 1.10971</strain>
    </source>
</reference>
<dbReference type="RefSeq" id="WP_090731073.1">
    <property type="nucleotide sequence ID" value="NZ_FOOU01000027.1"/>
</dbReference>
<accession>A0A1I2WKC5</accession>
<dbReference type="InterPro" id="IPR017938">
    <property type="entry name" value="Riboflavin_synthase-like_b-brl"/>
</dbReference>
<dbReference type="InterPro" id="IPR039374">
    <property type="entry name" value="SIP_fam"/>
</dbReference>
<dbReference type="EMBL" id="FOOU01000027">
    <property type="protein sequence ID" value="SFH00031.1"/>
    <property type="molecule type" value="Genomic_DNA"/>
</dbReference>
<dbReference type="AlphaFoldDB" id="A0A1I2WKC5"/>
<feature type="domain" description="FAD-binding FR-type" evidence="2">
    <location>
        <begin position="12"/>
        <end position="123"/>
    </location>
</feature>
<proteinExistence type="inferred from homology"/>
<dbReference type="Gene3D" id="2.40.30.10">
    <property type="entry name" value="Translation factors"/>
    <property type="match status" value="1"/>
</dbReference>
<protein>
    <submittedName>
        <fullName evidence="3">NADPH-dependent ferric siderophore reductase, contains FAD-binding and SIP domains</fullName>
    </submittedName>
</protein>
<dbReference type="PANTHER" id="PTHR30157:SF0">
    <property type="entry name" value="NADPH-DEPENDENT FERRIC-CHELATE REDUCTASE"/>
    <property type="match status" value="1"/>
</dbReference>
<dbReference type="Pfam" id="PF04954">
    <property type="entry name" value="SIP"/>
    <property type="match status" value="1"/>
</dbReference>
<comment type="similarity">
    <text evidence="1">Belongs to the SIP oxidoreductase family.</text>
</comment>
<dbReference type="GO" id="GO:0016491">
    <property type="term" value="F:oxidoreductase activity"/>
    <property type="evidence" value="ECO:0007669"/>
    <property type="project" value="InterPro"/>
</dbReference>
<name>A0A1I2WKC5_9GAMM</name>
<dbReference type="Pfam" id="PF08021">
    <property type="entry name" value="FAD_binding_9"/>
    <property type="match status" value="1"/>
</dbReference>
<dbReference type="PROSITE" id="PS51384">
    <property type="entry name" value="FAD_FR"/>
    <property type="match status" value="1"/>
</dbReference>
<evidence type="ECO:0000313" key="4">
    <source>
        <dbReference type="Proteomes" id="UP000198623"/>
    </source>
</evidence>